<feature type="region of interest" description="Disordered" evidence="2">
    <location>
        <begin position="807"/>
        <end position="830"/>
    </location>
</feature>
<feature type="compositionally biased region" description="Polar residues" evidence="2">
    <location>
        <begin position="529"/>
        <end position="539"/>
    </location>
</feature>
<dbReference type="EMBL" id="RXIC02000019">
    <property type="protein sequence ID" value="KAB1226103.1"/>
    <property type="molecule type" value="Genomic_DNA"/>
</dbReference>
<dbReference type="OrthoDB" id="1923159at2759"/>
<dbReference type="PANTHER" id="PTHR12603">
    <property type="entry name" value="CCR4-NOT TRANSCRIPTION COMPLEX RELATED"/>
    <property type="match status" value="1"/>
</dbReference>
<feature type="domain" description="RRM" evidence="3">
    <location>
        <begin position="67"/>
        <end position="153"/>
    </location>
</feature>
<feature type="compositionally biased region" description="Low complexity" evidence="2">
    <location>
        <begin position="400"/>
        <end position="413"/>
    </location>
</feature>
<dbReference type="SUPFAM" id="SSF54928">
    <property type="entry name" value="RNA-binding domain, RBD"/>
    <property type="match status" value="1"/>
</dbReference>
<dbReference type="SMART" id="SM00361">
    <property type="entry name" value="RRM_1"/>
    <property type="match status" value="1"/>
</dbReference>
<dbReference type="FunFam" id="3.30.70.330:FF:000161">
    <property type="entry name" value="RNA binding (RRM/RBD/RNP motifs) family protein"/>
    <property type="match status" value="1"/>
</dbReference>
<comment type="caution">
    <text evidence="4">The sequence shown here is derived from an EMBL/GenBank/DDBJ whole genome shotgun (WGS) entry which is preliminary data.</text>
</comment>
<evidence type="ECO:0000313" key="4">
    <source>
        <dbReference type="EMBL" id="KAB1226103.1"/>
    </source>
</evidence>
<gene>
    <name evidence="4" type="ORF">CJ030_MR1G025586</name>
</gene>
<evidence type="ECO:0000256" key="2">
    <source>
        <dbReference type="SAM" id="MobiDB-lite"/>
    </source>
</evidence>
<dbReference type="InterPro" id="IPR039780">
    <property type="entry name" value="Mot2"/>
</dbReference>
<dbReference type="GO" id="GO:0004842">
    <property type="term" value="F:ubiquitin-protein transferase activity"/>
    <property type="evidence" value="ECO:0007669"/>
    <property type="project" value="InterPro"/>
</dbReference>
<dbReference type="InterPro" id="IPR012677">
    <property type="entry name" value="Nucleotide-bd_a/b_plait_sf"/>
</dbReference>
<proteinExistence type="predicted"/>
<protein>
    <submittedName>
        <fullName evidence="4">CCR4-NOT transcription complex subunit 4</fullName>
    </submittedName>
</protein>
<keyword evidence="5" id="KW-1185">Reference proteome</keyword>
<dbReference type="InterPro" id="IPR034261">
    <property type="entry name" value="CNOT4_RRM"/>
</dbReference>
<dbReference type="Gene3D" id="3.30.70.330">
    <property type="match status" value="1"/>
</dbReference>
<dbReference type="Pfam" id="PF00076">
    <property type="entry name" value="RRM_1"/>
    <property type="match status" value="1"/>
</dbReference>
<dbReference type="GO" id="GO:0016567">
    <property type="term" value="P:protein ubiquitination"/>
    <property type="evidence" value="ECO:0007669"/>
    <property type="project" value="TreeGrafter"/>
</dbReference>
<dbReference type="InterPro" id="IPR035979">
    <property type="entry name" value="RBD_domain_sf"/>
</dbReference>
<dbReference type="CDD" id="cd12438">
    <property type="entry name" value="RRM_CNOT4"/>
    <property type="match status" value="1"/>
</dbReference>
<dbReference type="GO" id="GO:0030014">
    <property type="term" value="C:CCR4-NOT complex"/>
    <property type="evidence" value="ECO:0007669"/>
    <property type="project" value="InterPro"/>
</dbReference>
<sequence length="1033" mass="112137">MAEKDETEGRCPACRSAYDKEKIVGMASNCERMVAEISMERKKCQKAKSKPSEGRKQLSSVRVIQRNLVYIVGLPLNLADEDLLQHREYFGQYGKVLKVSMSRTAAGIIQQFPNNTCSVYITYSKEEEAIRCIQNVHGFLLDGRSLRACFGTTKYCHAWLRNVPCSNPDCLYLHEIGPQEDSFSKDEIISAYTRRTSSCSKLFAGAQALNNILCSQLAFSGIEYDLLTCVLVLKESSAANYGVASGNFATSCRRILNNSSASAGKPIVKNTSNISSVVRDSPPNGSSGRSIALPAAASWGTRGTNGLPPAASIACPDGLSKQKPDTVGNTLAFSSAVACTSPASTFHGDAGKRPALIEDIQIMNSNSKLESLQALKQHRSMDSESNPSEELATEDGTYTSLTLSSELSSPLASKDNDRGISMPPEIVNSAYQPGQSCSSVPEKPGVASDGQIHSLCTDIYSMSIDGIPRDVHSVVGRPNSSLSDPILIKAPGNQGLQQHYAEPSIATLGKASSINGVYASREHCEWKSDSPTQVTQDTSSEAEDDILSFDSQRLKDPEVLRSTYLPNSANSLHVSRSQPLQYSEDYGTLSLNADRLISVDNRVSDDSFLPSSGISMICNGFAENLVSNAAGSARTVDRTFLLQSEDKGKQMGRYLGGTANGDGSTVVDKGESSIISNILSMDSDAWDESLASPQNLVKLLSESDKQSGSSKISSSWKVPNNNQSRFSFARHEESKSQLFDVQRPFNGIEQLPKSHSFGHDFVERDLYMDKLKIGNGFSSRYFEESENLANGHPFTSSNKLSGVSRAQISAPPGFSMPSRTPPPGFSSGERMDQAFDPMAGSHLLDTSSLLRNSFQALPSGNIGNTGDIEFMDPAILAVGKGRLQGGVNNPGLDMRSNLPPQISAFENDPRYQLLMQRSLPPQQNMRFADIGDNFSHRSDSYGLSSRLVDQSQANNLSPFAAQLSLQQSRSALMSNGHWDGWNEVQSGNGLDIWDVILVRMILFARLAMLQLDNENKLVCFGSNVIARKALTYK</sequence>
<dbReference type="GO" id="GO:0003723">
    <property type="term" value="F:RNA binding"/>
    <property type="evidence" value="ECO:0007669"/>
    <property type="project" value="UniProtKB-UniRule"/>
</dbReference>
<dbReference type="Proteomes" id="UP000516437">
    <property type="component" value="Chromosome 1"/>
</dbReference>
<feature type="region of interest" description="Disordered" evidence="2">
    <location>
        <begin position="525"/>
        <end position="548"/>
    </location>
</feature>
<keyword evidence="1" id="KW-0694">RNA-binding</keyword>
<dbReference type="PANTHER" id="PTHR12603:SF36">
    <property type="entry name" value="RNA BINDING (RRM_RBD_RNP MOTIFS) FAMILY PROTEIN"/>
    <property type="match status" value="1"/>
</dbReference>
<evidence type="ECO:0000259" key="3">
    <source>
        <dbReference type="PROSITE" id="PS50102"/>
    </source>
</evidence>
<dbReference type="InterPro" id="IPR000504">
    <property type="entry name" value="RRM_dom"/>
</dbReference>
<evidence type="ECO:0000256" key="1">
    <source>
        <dbReference type="PROSITE-ProRule" id="PRU00176"/>
    </source>
</evidence>
<dbReference type="AlphaFoldDB" id="A0A6A1WN50"/>
<dbReference type="SMART" id="SM00360">
    <property type="entry name" value="RRM"/>
    <property type="match status" value="1"/>
</dbReference>
<evidence type="ECO:0000313" key="5">
    <source>
        <dbReference type="Proteomes" id="UP000516437"/>
    </source>
</evidence>
<accession>A0A6A1WN50</accession>
<dbReference type="PROSITE" id="PS50102">
    <property type="entry name" value="RRM"/>
    <property type="match status" value="1"/>
</dbReference>
<reference evidence="4 5" key="1">
    <citation type="journal article" date="2019" name="Plant Biotechnol. J.">
        <title>The red bayberry genome and genetic basis of sex determination.</title>
        <authorList>
            <person name="Jia H.M."/>
            <person name="Jia H.J."/>
            <person name="Cai Q.L."/>
            <person name="Wang Y."/>
            <person name="Zhao H.B."/>
            <person name="Yang W.F."/>
            <person name="Wang G.Y."/>
            <person name="Li Y.H."/>
            <person name="Zhan D.L."/>
            <person name="Shen Y.T."/>
            <person name="Niu Q.F."/>
            <person name="Chang L."/>
            <person name="Qiu J."/>
            <person name="Zhao L."/>
            <person name="Xie H.B."/>
            <person name="Fu W.Y."/>
            <person name="Jin J."/>
            <person name="Li X.W."/>
            <person name="Jiao Y."/>
            <person name="Zhou C.C."/>
            <person name="Tu T."/>
            <person name="Chai C.Y."/>
            <person name="Gao J.L."/>
            <person name="Fan L.J."/>
            <person name="van de Weg E."/>
            <person name="Wang J.Y."/>
            <person name="Gao Z.S."/>
        </authorList>
    </citation>
    <scope>NUCLEOTIDE SEQUENCE [LARGE SCALE GENOMIC DNA]</scope>
    <source>
        <tissue evidence="4">Leaves</tissue>
    </source>
</reference>
<dbReference type="InterPro" id="IPR003954">
    <property type="entry name" value="RRM_euk-type"/>
</dbReference>
<feature type="compositionally biased region" description="Polar residues" evidence="2">
    <location>
        <begin position="429"/>
        <end position="439"/>
    </location>
</feature>
<name>A0A6A1WN50_9ROSI</name>
<organism evidence="4 5">
    <name type="scientific">Morella rubra</name>
    <name type="common">Chinese bayberry</name>
    <dbReference type="NCBI Taxonomy" id="262757"/>
    <lineage>
        <taxon>Eukaryota</taxon>
        <taxon>Viridiplantae</taxon>
        <taxon>Streptophyta</taxon>
        <taxon>Embryophyta</taxon>
        <taxon>Tracheophyta</taxon>
        <taxon>Spermatophyta</taxon>
        <taxon>Magnoliopsida</taxon>
        <taxon>eudicotyledons</taxon>
        <taxon>Gunneridae</taxon>
        <taxon>Pentapetalae</taxon>
        <taxon>rosids</taxon>
        <taxon>fabids</taxon>
        <taxon>Fagales</taxon>
        <taxon>Myricaceae</taxon>
        <taxon>Morella</taxon>
    </lineage>
</organism>
<feature type="region of interest" description="Disordered" evidence="2">
    <location>
        <begin position="376"/>
        <end position="445"/>
    </location>
</feature>